<dbReference type="PANTHER" id="PTHR46608:SF3">
    <property type="entry name" value="T-CELL IMMUNOGLOBULIN AND MUCIN DOMAIN-CONTAINING PROTEIN 4"/>
    <property type="match status" value="1"/>
</dbReference>
<dbReference type="PROSITE" id="PS50835">
    <property type="entry name" value="IG_LIKE"/>
    <property type="match status" value="2"/>
</dbReference>
<name>A0A5C6MIN2_9TELE</name>
<dbReference type="InterPro" id="IPR003961">
    <property type="entry name" value="FN3_dom"/>
</dbReference>
<evidence type="ECO:0000256" key="9">
    <source>
        <dbReference type="ARBA" id="ARBA00038203"/>
    </source>
</evidence>
<evidence type="ECO:0000256" key="1">
    <source>
        <dbReference type="ARBA" id="ARBA00004479"/>
    </source>
</evidence>
<keyword evidence="8" id="KW-0393">Immunoglobulin domain</keyword>
<keyword evidence="6" id="KW-1015">Disulfide bond</keyword>
<keyword evidence="2 10" id="KW-0812">Transmembrane</keyword>
<feature type="domain" description="Fibronectin type-III" evidence="13">
    <location>
        <begin position="484"/>
        <end position="582"/>
    </location>
</feature>
<dbReference type="GO" id="GO:0043277">
    <property type="term" value="P:apoptotic cell clearance"/>
    <property type="evidence" value="ECO:0007669"/>
    <property type="project" value="TreeGrafter"/>
</dbReference>
<feature type="signal peptide" evidence="11">
    <location>
        <begin position="1"/>
        <end position="19"/>
    </location>
</feature>
<dbReference type="GO" id="GO:0016020">
    <property type="term" value="C:membrane"/>
    <property type="evidence" value="ECO:0007669"/>
    <property type="project" value="UniProtKB-SubCell"/>
</dbReference>
<evidence type="ECO:0000256" key="6">
    <source>
        <dbReference type="ARBA" id="ARBA00023157"/>
    </source>
</evidence>
<dbReference type="Proteomes" id="UP000324091">
    <property type="component" value="Chromosome 9"/>
</dbReference>
<dbReference type="InterPro" id="IPR007110">
    <property type="entry name" value="Ig-like_dom"/>
</dbReference>
<dbReference type="InterPro" id="IPR013783">
    <property type="entry name" value="Ig-like_fold"/>
</dbReference>
<dbReference type="PANTHER" id="PTHR46608">
    <property type="entry name" value="T-CELL IMMUNOGLOBULIN AND MUCIN DOMAIN-CONTAINING PROTEIN 4"/>
    <property type="match status" value="1"/>
</dbReference>
<evidence type="ECO:0000256" key="2">
    <source>
        <dbReference type="ARBA" id="ARBA00022692"/>
    </source>
</evidence>
<dbReference type="InterPro" id="IPR036179">
    <property type="entry name" value="Ig-like_dom_sf"/>
</dbReference>
<dbReference type="AlphaFoldDB" id="A0A5C6MIN2"/>
<evidence type="ECO:0000259" key="12">
    <source>
        <dbReference type="PROSITE" id="PS50835"/>
    </source>
</evidence>
<feature type="domain" description="Ig-like" evidence="12">
    <location>
        <begin position="259"/>
        <end position="377"/>
    </location>
</feature>
<dbReference type="Gene3D" id="2.60.40.10">
    <property type="entry name" value="Immunoglobulins"/>
    <property type="match status" value="5"/>
</dbReference>
<keyword evidence="15" id="KW-1185">Reference proteome</keyword>
<dbReference type="InterPro" id="IPR003599">
    <property type="entry name" value="Ig_sub"/>
</dbReference>
<dbReference type="SUPFAM" id="SSF49265">
    <property type="entry name" value="Fibronectin type III"/>
    <property type="match status" value="2"/>
</dbReference>
<dbReference type="InterPro" id="IPR013106">
    <property type="entry name" value="Ig_V-set"/>
</dbReference>
<protein>
    <submittedName>
        <fullName evidence="14">Down syndrome cell adhesion molecule-like protein</fullName>
    </submittedName>
</protein>
<dbReference type="InterPro" id="IPR036116">
    <property type="entry name" value="FN3_sf"/>
</dbReference>
<organism evidence="14 15">
    <name type="scientific">Takifugu flavidus</name>
    <name type="common">sansaifugu</name>
    <dbReference type="NCBI Taxonomy" id="433684"/>
    <lineage>
        <taxon>Eukaryota</taxon>
        <taxon>Metazoa</taxon>
        <taxon>Chordata</taxon>
        <taxon>Craniata</taxon>
        <taxon>Vertebrata</taxon>
        <taxon>Euteleostomi</taxon>
        <taxon>Actinopterygii</taxon>
        <taxon>Neopterygii</taxon>
        <taxon>Teleostei</taxon>
        <taxon>Neoteleostei</taxon>
        <taxon>Acanthomorphata</taxon>
        <taxon>Eupercaria</taxon>
        <taxon>Tetraodontiformes</taxon>
        <taxon>Tetradontoidea</taxon>
        <taxon>Tetraodontidae</taxon>
        <taxon>Takifugu</taxon>
    </lineage>
</organism>
<dbReference type="SMART" id="SM00060">
    <property type="entry name" value="FN3"/>
    <property type="match status" value="3"/>
</dbReference>
<feature type="chain" id="PRO_5022929503" evidence="11">
    <location>
        <begin position="20"/>
        <end position="808"/>
    </location>
</feature>
<evidence type="ECO:0000256" key="4">
    <source>
        <dbReference type="ARBA" id="ARBA00022989"/>
    </source>
</evidence>
<dbReference type="PROSITE" id="PS50853">
    <property type="entry name" value="FN3"/>
    <property type="match status" value="3"/>
</dbReference>
<evidence type="ECO:0000313" key="15">
    <source>
        <dbReference type="Proteomes" id="UP000324091"/>
    </source>
</evidence>
<dbReference type="SUPFAM" id="SSF48726">
    <property type="entry name" value="Immunoglobulin"/>
    <property type="match status" value="2"/>
</dbReference>
<dbReference type="GO" id="GO:0001786">
    <property type="term" value="F:phosphatidylserine binding"/>
    <property type="evidence" value="ECO:0007669"/>
    <property type="project" value="TreeGrafter"/>
</dbReference>
<evidence type="ECO:0000256" key="8">
    <source>
        <dbReference type="ARBA" id="ARBA00023319"/>
    </source>
</evidence>
<dbReference type="Pfam" id="PF07686">
    <property type="entry name" value="V-set"/>
    <property type="match status" value="2"/>
</dbReference>
<evidence type="ECO:0000256" key="5">
    <source>
        <dbReference type="ARBA" id="ARBA00023136"/>
    </source>
</evidence>
<keyword evidence="4 10" id="KW-1133">Transmembrane helix</keyword>
<accession>A0A5C6MIN2</accession>
<dbReference type="SMART" id="SM00409">
    <property type="entry name" value="IG"/>
    <property type="match status" value="2"/>
</dbReference>
<feature type="domain" description="Fibronectin type-III" evidence="13">
    <location>
        <begin position="382"/>
        <end position="479"/>
    </location>
</feature>
<comment type="caution">
    <text evidence="14">The sequence shown here is derived from an EMBL/GenBank/DDBJ whole genome shotgun (WGS) entry which is preliminary data.</text>
</comment>
<proteinExistence type="inferred from homology"/>
<dbReference type="FunFam" id="2.60.40.10:FF:000774">
    <property type="entry name" value="Hepatitis A virus cellular receptor 1"/>
    <property type="match status" value="2"/>
</dbReference>
<evidence type="ECO:0000256" key="7">
    <source>
        <dbReference type="ARBA" id="ARBA00023180"/>
    </source>
</evidence>
<keyword evidence="3 11" id="KW-0732">Signal</keyword>
<feature type="domain" description="Fibronectin type-III" evidence="13">
    <location>
        <begin position="631"/>
        <end position="727"/>
    </location>
</feature>
<sequence length="808" mass="88576">MCVQRHLILILAIVAPVSTDHFRITGWFGANVTLPCRYDAQTHGSLSFCWGRAQVPMSKCSSTILSSVGGAPLYTQSPRYRLLGSAGDGDVSLTILNAQWSDNGEYGCRVEIPGWFNDHKVNMWLVIEEEPVRDEIIPTAQGREETSEESPLVAEIQFNGVFTFENLLGVRNLCRLAVVFVLTTVTILLFALRLSCQGIKAAVEAAPCWRPANATEHLSQIKEPKAQRGKQLFSAFLFCQQKLFKLKKMILWGRLPTLPCILPLALLSCATAGSIIATVGTDVTLTCKYDAQHYGKLPACWGRGAIPSRGCAHEVIKSDGTSVSSRLSERYLLLGSLQEGDVSLTIRRVEEEDSGMYGCRVEIPGWFNDHKHQITLSVVAARPGPLTVETTEVRERSLKVQWTPAFDGGRPVTSYRVDLKSKEASWDTAVITQILNPDLTHLTLVDLHPAKSYNLRMFATNSVGTSHSSNVLTITTKEAAPEGPPLDMQLEGLTAHSIRVTWKPPKPDLTNGVLRSYVISYREYDKQFGRWQRVSVSATREVESIVLSNLKPSTQYGVLVQAKTNAGVGPASTGPLCSTLDELQTMPTPPPTWIHGTTPSGHLERAPTRVPVTAATVWGDSDSTTRGTSVPPDPPVVELKEVKDNMFSLAWTPGFEGDSPIVGFILEYKALNASWDSTKTVVEFGPNQTDATILEMNPSTYNVRIFARNSLGTSNASNVLTITTTKTDLHMDIFETTASTDSRAAASVEESHKGHVAVVVVPVVLVLLIAAILATWQLRRMKQNRGSLAMWLRGGAIRFRGSEPLEEL</sequence>
<dbReference type="EMBL" id="RHFK02000022">
    <property type="protein sequence ID" value="TWW55004.1"/>
    <property type="molecule type" value="Genomic_DNA"/>
</dbReference>
<dbReference type="Pfam" id="PF00041">
    <property type="entry name" value="fn3"/>
    <property type="match status" value="3"/>
</dbReference>
<gene>
    <name evidence="14" type="ORF">D4764_09G0000530</name>
</gene>
<keyword evidence="5 10" id="KW-0472">Membrane</keyword>
<comment type="subcellular location">
    <subcellularLocation>
        <location evidence="1">Membrane</location>
        <topology evidence="1">Single-pass type I membrane protein</topology>
    </subcellularLocation>
</comment>
<dbReference type="FunFam" id="2.60.40.10:FF:000120">
    <property type="entry name" value="Down syndrome cell adhesion molecule like 1"/>
    <property type="match status" value="1"/>
</dbReference>
<evidence type="ECO:0000256" key="11">
    <source>
        <dbReference type="SAM" id="SignalP"/>
    </source>
</evidence>
<evidence type="ECO:0000256" key="10">
    <source>
        <dbReference type="SAM" id="Phobius"/>
    </source>
</evidence>
<comment type="similarity">
    <text evidence="9">Belongs to the immunoglobulin superfamily. TIM family.</text>
</comment>
<reference evidence="14 15" key="1">
    <citation type="submission" date="2019-04" db="EMBL/GenBank/DDBJ databases">
        <title>Chromosome genome assembly for Takifugu flavidus.</title>
        <authorList>
            <person name="Xiao S."/>
        </authorList>
    </citation>
    <scope>NUCLEOTIDE SEQUENCE [LARGE SCALE GENOMIC DNA]</scope>
    <source>
        <strain evidence="14">HTHZ2018</strain>
        <tissue evidence="14">Muscle</tissue>
    </source>
</reference>
<evidence type="ECO:0000313" key="14">
    <source>
        <dbReference type="EMBL" id="TWW55004.1"/>
    </source>
</evidence>
<evidence type="ECO:0000259" key="13">
    <source>
        <dbReference type="PROSITE" id="PS50853"/>
    </source>
</evidence>
<evidence type="ECO:0000256" key="3">
    <source>
        <dbReference type="ARBA" id="ARBA00022729"/>
    </source>
</evidence>
<feature type="domain" description="Ig-like" evidence="12">
    <location>
        <begin position="29"/>
        <end position="111"/>
    </location>
</feature>
<feature type="transmembrane region" description="Helical" evidence="10">
    <location>
        <begin position="756"/>
        <end position="776"/>
    </location>
</feature>
<dbReference type="GO" id="GO:0060097">
    <property type="term" value="P:cytoskeletal rearrangement involved in phagocytosis, engulfment"/>
    <property type="evidence" value="ECO:0007669"/>
    <property type="project" value="TreeGrafter"/>
</dbReference>
<keyword evidence="7" id="KW-0325">Glycoprotein</keyword>
<dbReference type="CDD" id="cd00063">
    <property type="entry name" value="FN3"/>
    <property type="match status" value="3"/>
</dbReference>